<comment type="caution">
    <text evidence="1">The sequence shown here is derived from an EMBL/GenBank/DDBJ whole genome shotgun (WGS) entry which is preliminary data.</text>
</comment>
<name>A0ACC3SDY0_9PEZI</name>
<proteinExistence type="predicted"/>
<evidence type="ECO:0000313" key="2">
    <source>
        <dbReference type="Proteomes" id="UP001320706"/>
    </source>
</evidence>
<reference evidence="1" key="1">
    <citation type="submission" date="2024-02" db="EMBL/GenBank/DDBJ databases">
        <title>Metagenome Assembled Genome of Zalaria obscura JY119.</title>
        <authorList>
            <person name="Vighnesh L."/>
            <person name="Jagadeeshwari U."/>
            <person name="Venkata Ramana C."/>
            <person name="Sasikala C."/>
        </authorList>
    </citation>
    <scope>NUCLEOTIDE SEQUENCE</scope>
    <source>
        <strain evidence="1">JY119</strain>
    </source>
</reference>
<dbReference type="EMBL" id="JAMKPW020000018">
    <property type="protein sequence ID" value="KAK8209030.1"/>
    <property type="molecule type" value="Genomic_DNA"/>
</dbReference>
<accession>A0ACC3SDY0</accession>
<sequence>MECHGVPGDQTRRAGRWLERGGAYETRWRPGRSSFEVNLHASPAPPRSIADAGRTLPTVGSSCSIVDLRTGQCSRLLHATRAFLPHLNAFGASSTINDM</sequence>
<gene>
    <name evidence="1" type="ORF">M8818_003994</name>
</gene>
<protein>
    <submittedName>
        <fullName evidence="1">Uncharacterized protein</fullName>
    </submittedName>
</protein>
<organism evidence="1 2">
    <name type="scientific">Zalaria obscura</name>
    <dbReference type="NCBI Taxonomy" id="2024903"/>
    <lineage>
        <taxon>Eukaryota</taxon>
        <taxon>Fungi</taxon>
        <taxon>Dikarya</taxon>
        <taxon>Ascomycota</taxon>
        <taxon>Pezizomycotina</taxon>
        <taxon>Dothideomycetes</taxon>
        <taxon>Dothideomycetidae</taxon>
        <taxon>Dothideales</taxon>
        <taxon>Zalariaceae</taxon>
        <taxon>Zalaria</taxon>
    </lineage>
</organism>
<evidence type="ECO:0000313" key="1">
    <source>
        <dbReference type="EMBL" id="KAK8209030.1"/>
    </source>
</evidence>
<keyword evidence="2" id="KW-1185">Reference proteome</keyword>
<dbReference type="Proteomes" id="UP001320706">
    <property type="component" value="Unassembled WGS sequence"/>
</dbReference>